<keyword evidence="1" id="KW-0472">Membrane</keyword>
<evidence type="ECO:0000256" key="1">
    <source>
        <dbReference type="SAM" id="Phobius"/>
    </source>
</evidence>
<keyword evidence="1" id="KW-0812">Transmembrane</keyword>
<dbReference type="EMBL" id="BARU01042109">
    <property type="protein sequence ID" value="GAH81292.1"/>
    <property type="molecule type" value="Genomic_DNA"/>
</dbReference>
<accession>X1IHU7</accession>
<gene>
    <name evidence="2" type="ORF">S03H2_64769</name>
</gene>
<feature type="transmembrane region" description="Helical" evidence="1">
    <location>
        <begin position="28"/>
        <end position="50"/>
    </location>
</feature>
<organism evidence="2">
    <name type="scientific">marine sediment metagenome</name>
    <dbReference type="NCBI Taxonomy" id="412755"/>
    <lineage>
        <taxon>unclassified sequences</taxon>
        <taxon>metagenomes</taxon>
        <taxon>ecological metagenomes</taxon>
    </lineage>
</organism>
<proteinExistence type="predicted"/>
<dbReference type="AlphaFoldDB" id="X1IHU7"/>
<protein>
    <submittedName>
        <fullName evidence="2">Uncharacterized protein</fullName>
    </submittedName>
</protein>
<keyword evidence="1" id="KW-1133">Transmembrane helix</keyword>
<evidence type="ECO:0000313" key="2">
    <source>
        <dbReference type="EMBL" id="GAH81292.1"/>
    </source>
</evidence>
<comment type="caution">
    <text evidence="2">The sequence shown here is derived from an EMBL/GenBank/DDBJ whole genome shotgun (WGS) entry which is preliminary data.</text>
</comment>
<name>X1IHU7_9ZZZZ</name>
<sequence length="51" mass="5630">MGRDGVGDHGNAKEQPLEPNVRLSSANAIRIFLIFFSILPARFNYITVAVI</sequence>
<reference evidence="2" key="1">
    <citation type="journal article" date="2014" name="Front. Microbiol.">
        <title>High frequency of phylogenetically diverse reductive dehalogenase-homologous genes in deep subseafloor sedimentary metagenomes.</title>
        <authorList>
            <person name="Kawai M."/>
            <person name="Futagami T."/>
            <person name="Toyoda A."/>
            <person name="Takaki Y."/>
            <person name="Nishi S."/>
            <person name="Hori S."/>
            <person name="Arai W."/>
            <person name="Tsubouchi T."/>
            <person name="Morono Y."/>
            <person name="Uchiyama I."/>
            <person name="Ito T."/>
            <person name="Fujiyama A."/>
            <person name="Inagaki F."/>
            <person name="Takami H."/>
        </authorList>
    </citation>
    <scope>NUCLEOTIDE SEQUENCE</scope>
    <source>
        <strain evidence="2">Expedition CK06-06</strain>
    </source>
</reference>